<evidence type="ECO:0000256" key="3">
    <source>
        <dbReference type="ARBA" id="ARBA00023163"/>
    </source>
</evidence>
<dbReference type="Proteomes" id="UP001304300">
    <property type="component" value="Chromosome"/>
</dbReference>
<keyword evidence="1" id="KW-0805">Transcription regulation</keyword>
<dbReference type="InterPro" id="IPR010982">
    <property type="entry name" value="Lambda_DNA-bd_dom_sf"/>
</dbReference>
<dbReference type="SUPFAM" id="SSF47413">
    <property type="entry name" value="lambda repressor-like DNA-binding domains"/>
    <property type="match status" value="1"/>
</dbReference>
<accession>A0AAQ3LF18</accession>
<evidence type="ECO:0000259" key="4">
    <source>
        <dbReference type="PROSITE" id="PS50932"/>
    </source>
</evidence>
<dbReference type="GO" id="GO:0003700">
    <property type="term" value="F:DNA-binding transcription factor activity"/>
    <property type="evidence" value="ECO:0007669"/>
    <property type="project" value="TreeGrafter"/>
</dbReference>
<dbReference type="RefSeq" id="WP_317832877.1">
    <property type="nucleotide sequence ID" value="NZ_CP136920.1"/>
</dbReference>
<keyword evidence="2 5" id="KW-0238">DNA-binding</keyword>
<dbReference type="PANTHER" id="PTHR30146">
    <property type="entry name" value="LACI-RELATED TRANSCRIPTIONAL REPRESSOR"/>
    <property type="match status" value="1"/>
</dbReference>
<dbReference type="CDD" id="cd06267">
    <property type="entry name" value="PBP1_LacI_sugar_binding-like"/>
    <property type="match status" value="1"/>
</dbReference>
<dbReference type="Gene3D" id="3.40.50.2300">
    <property type="match status" value="2"/>
</dbReference>
<gene>
    <name evidence="5" type="ORF">RZN69_18995</name>
</gene>
<organism evidence="5 6">
    <name type="scientific">Rubellicoccus peritrichatus</name>
    <dbReference type="NCBI Taxonomy" id="3080537"/>
    <lineage>
        <taxon>Bacteria</taxon>
        <taxon>Pseudomonadati</taxon>
        <taxon>Verrucomicrobiota</taxon>
        <taxon>Opitutia</taxon>
        <taxon>Puniceicoccales</taxon>
        <taxon>Cerasicoccaceae</taxon>
        <taxon>Rubellicoccus</taxon>
    </lineage>
</organism>
<evidence type="ECO:0000256" key="2">
    <source>
        <dbReference type="ARBA" id="ARBA00023125"/>
    </source>
</evidence>
<proteinExistence type="predicted"/>
<dbReference type="PANTHER" id="PTHR30146:SF109">
    <property type="entry name" value="HTH-TYPE TRANSCRIPTIONAL REGULATOR GALS"/>
    <property type="match status" value="1"/>
</dbReference>
<keyword evidence="6" id="KW-1185">Reference proteome</keyword>
<sequence>MALDIKSFSQSIGVSTATVSRAFSGNGRISEATKERILEEAKKAGFSPNIHARRLNMKKTGLIGLYYTFADEPIFDYYIMELAQELIKAAEMRDYAIHLELGGSAKGKDVDRLAELTRGHGLDGIILVVDGRSSGLKLLKAVHDCPAAVISGMPWTPVGDEIAIELDIRSGIHEAVKELAKLGHSRIGFIRGTADEGKLAAYKEALEELGLIVDPRLIAKGPLSFADGRNAFNQLAAHSPTAVICSTDVLALGALNEAQRLGIRVPEDTSIVGMDDLAFSAFTTPSLSSIGIPRQQMAKTAVDCLLARFDMGKNLGRRASSKHVINTFFVPRSSVCKNETKKNSIN</sequence>
<dbReference type="InterPro" id="IPR046335">
    <property type="entry name" value="LacI/GalR-like_sensor"/>
</dbReference>
<dbReference type="CDD" id="cd01392">
    <property type="entry name" value="HTH_LacI"/>
    <property type="match status" value="1"/>
</dbReference>
<reference evidence="5 6" key="1">
    <citation type="submission" date="2023-10" db="EMBL/GenBank/DDBJ databases">
        <title>Rubellicoccus peritrichatus gen. nov., sp. nov., isolated from an algae of coral reef tank.</title>
        <authorList>
            <person name="Luo J."/>
        </authorList>
    </citation>
    <scope>NUCLEOTIDE SEQUENCE [LARGE SCALE GENOMIC DNA]</scope>
    <source>
        <strain evidence="5 6">CR14</strain>
    </source>
</reference>
<dbReference type="Pfam" id="PF13377">
    <property type="entry name" value="Peripla_BP_3"/>
    <property type="match status" value="1"/>
</dbReference>
<feature type="domain" description="HTH lacI-type" evidence="4">
    <location>
        <begin position="13"/>
        <end position="57"/>
    </location>
</feature>
<dbReference type="Pfam" id="PF00356">
    <property type="entry name" value="LacI"/>
    <property type="match status" value="1"/>
</dbReference>
<dbReference type="SUPFAM" id="SSF53822">
    <property type="entry name" value="Periplasmic binding protein-like I"/>
    <property type="match status" value="1"/>
</dbReference>
<evidence type="ECO:0000313" key="5">
    <source>
        <dbReference type="EMBL" id="WOO40714.1"/>
    </source>
</evidence>
<dbReference type="InterPro" id="IPR000843">
    <property type="entry name" value="HTH_LacI"/>
</dbReference>
<name>A0AAQ3LF18_9BACT</name>
<dbReference type="EMBL" id="CP136920">
    <property type="protein sequence ID" value="WOO40714.1"/>
    <property type="molecule type" value="Genomic_DNA"/>
</dbReference>
<evidence type="ECO:0000256" key="1">
    <source>
        <dbReference type="ARBA" id="ARBA00023015"/>
    </source>
</evidence>
<evidence type="ECO:0000313" key="6">
    <source>
        <dbReference type="Proteomes" id="UP001304300"/>
    </source>
</evidence>
<dbReference type="SMART" id="SM00354">
    <property type="entry name" value="HTH_LACI"/>
    <property type="match status" value="1"/>
</dbReference>
<dbReference type="GO" id="GO:0000976">
    <property type="term" value="F:transcription cis-regulatory region binding"/>
    <property type="evidence" value="ECO:0007669"/>
    <property type="project" value="TreeGrafter"/>
</dbReference>
<dbReference type="AlphaFoldDB" id="A0AAQ3LF18"/>
<dbReference type="KEGG" id="puo:RZN69_18995"/>
<dbReference type="PROSITE" id="PS50932">
    <property type="entry name" value="HTH_LACI_2"/>
    <property type="match status" value="1"/>
</dbReference>
<dbReference type="Gene3D" id="1.10.260.40">
    <property type="entry name" value="lambda repressor-like DNA-binding domains"/>
    <property type="match status" value="1"/>
</dbReference>
<dbReference type="InterPro" id="IPR028082">
    <property type="entry name" value="Peripla_BP_I"/>
</dbReference>
<protein>
    <submittedName>
        <fullName evidence="5">LacI family DNA-binding transcriptional regulator</fullName>
    </submittedName>
</protein>
<keyword evidence="3" id="KW-0804">Transcription</keyword>